<organism evidence="2 3">
    <name type="scientific">Parelaphostrongylus tenuis</name>
    <name type="common">Meningeal worm</name>
    <dbReference type="NCBI Taxonomy" id="148309"/>
    <lineage>
        <taxon>Eukaryota</taxon>
        <taxon>Metazoa</taxon>
        <taxon>Ecdysozoa</taxon>
        <taxon>Nematoda</taxon>
        <taxon>Chromadorea</taxon>
        <taxon>Rhabditida</taxon>
        <taxon>Rhabditina</taxon>
        <taxon>Rhabditomorpha</taxon>
        <taxon>Strongyloidea</taxon>
        <taxon>Metastrongylidae</taxon>
        <taxon>Parelaphostrongylus</taxon>
    </lineage>
</organism>
<name>A0AAD5QQ79_PARTN</name>
<dbReference type="EMBL" id="JAHQIW010002276">
    <property type="protein sequence ID" value="KAJ1354911.1"/>
    <property type="molecule type" value="Genomic_DNA"/>
</dbReference>
<sequence>MFSASGGREFESDNTVTGGAESNSEFSPLRRNTGLLGMPLTSSTSSVAQPRQSAIQGILNTFLVRGLAMLFYLHISSFL</sequence>
<reference evidence="2" key="1">
    <citation type="submission" date="2021-06" db="EMBL/GenBank/DDBJ databases">
        <title>Parelaphostrongylus tenuis whole genome reference sequence.</title>
        <authorList>
            <person name="Garwood T.J."/>
            <person name="Larsen P.A."/>
            <person name="Fountain-Jones N.M."/>
            <person name="Garbe J.R."/>
            <person name="Macchietto M.G."/>
            <person name="Kania S.A."/>
            <person name="Gerhold R.W."/>
            <person name="Richards J.E."/>
            <person name="Wolf T.M."/>
        </authorList>
    </citation>
    <scope>NUCLEOTIDE SEQUENCE</scope>
    <source>
        <strain evidence="2">MNPRO001-30</strain>
        <tissue evidence="2">Meninges</tissue>
    </source>
</reference>
<accession>A0AAD5QQ79</accession>
<gene>
    <name evidence="2" type="ORF">KIN20_012002</name>
</gene>
<proteinExistence type="predicted"/>
<dbReference type="AlphaFoldDB" id="A0AAD5QQ79"/>
<comment type="caution">
    <text evidence="2">The sequence shown here is derived from an EMBL/GenBank/DDBJ whole genome shotgun (WGS) entry which is preliminary data.</text>
</comment>
<feature type="region of interest" description="Disordered" evidence="1">
    <location>
        <begin position="1"/>
        <end position="48"/>
    </location>
</feature>
<evidence type="ECO:0000256" key="1">
    <source>
        <dbReference type="SAM" id="MobiDB-lite"/>
    </source>
</evidence>
<feature type="compositionally biased region" description="Polar residues" evidence="1">
    <location>
        <begin position="13"/>
        <end position="26"/>
    </location>
</feature>
<protein>
    <submittedName>
        <fullName evidence="2">Uncharacterized protein</fullName>
    </submittedName>
</protein>
<evidence type="ECO:0000313" key="2">
    <source>
        <dbReference type="EMBL" id="KAJ1354911.1"/>
    </source>
</evidence>
<dbReference type="Proteomes" id="UP001196413">
    <property type="component" value="Unassembled WGS sequence"/>
</dbReference>
<keyword evidence="3" id="KW-1185">Reference proteome</keyword>
<evidence type="ECO:0000313" key="3">
    <source>
        <dbReference type="Proteomes" id="UP001196413"/>
    </source>
</evidence>